<gene>
    <name evidence="2" type="ORF">THAPSDRAFT_10624</name>
</gene>
<feature type="chain" id="PRO_5002869350" description="Integrin alpha N-terminal domain-containing protein" evidence="1">
    <location>
        <begin position="25"/>
        <end position="528"/>
    </location>
</feature>
<keyword evidence="3" id="KW-1185">Reference proteome</keyword>
<organism evidence="2 3">
    <name type="scientific">Thalassiosira pseudonana</name>
    <name type="common">Marine diatom</name>
    <name type="synonym">Cyclotella nana</name>
    <dbReference type="NCBI Taxonomy" id="35128"/>
    <lineage>
        <taxon>Eukaryota</taxon>
        <taxon>Sar</taxon>
        <taxon>Stramenopiles</taxon>
        <taxon>Ochrophyta</taxon>
        <taxon>Bacillariophyta</taxon>
        <taxon>Coscinodiscophyceae</taxon>
        <taxon>Thalassiosirophycidae</taxon>
        <taxon>Thalassiosirales</taxon>
        <taxon>Thalassiosiraceae</taxon>
        <taxon>Thalassiosira</taxon>
    </lineage>
</organism>
<accession>B8CE25</accession>
<dbReference type="GeneID" id="7444197"/>
<dbReference type="PaxDb" id="35128-Thaps10624"/>
<dbReference type="eggNOG" id="ENOG502R2EV">
    <property type="taxonomic scope" value="Eukaryota"/>
</dbReference>
<proteinExistence type="predicted"/>
<reference evidence="2 3" key="1">
    <citation type="journal article" date="2004" name="Science">
        <title>The genome of the diatom Thalassiosira pseudonana: ecology, evolution, and metabolism.</title>
        <authorList>
            <person name="Armbrust E.V."/>
            <person name="Berges J.A."/>
            <person name="Bowler C."/>
            <person name="Green B.R."/>
            <person name="Martinez D."/>
            <person name="Putnam N.H."/>
            <person name="Zhou S."/>
            <person name="Allen A.E."/>
            <person name="Apt K.E."/>
            <person name="Bechner M."/>
            <person name="Brzezinski M.A."/>
            <person name="Chaal B.K."/>
            <person name="Chiovitti A."/>
            <person name="Davis A.K."/>
            <person name="Demarest M.S."/>
            <person name="Detter J.C."/>
            <person name="Glavina T."/>
            <person name="Goodstein D."/>
            <person name="Hadi M.Z."/>
            <person name="Hellsten U."/>
            <person name="Hildebrand M."/>
            <person name="Jenkins B.D."/>
            <person name="Jurka J."/>
            <person name="Kapitonov V.V."/>
            <person name="Kroger N."/>
            <person name="Lau W.W."/>
            <person name="Lane T.W."/>
            <person name="Larimer F.W."/>
            <person name="Lippmeier J.C."/>
            <person name="Lucas S."/>
            <person name="Medina M."/>
            <person name="Montsant A."/>
            <person name="Obornik M."/>
            <person name="Parker M.S."/>
            <person name="Palenik B."/>
            <person name="Pazour G.J."/>
            <person name="Richardson P.M."/>
            <person name="Rynearson T.A."/>
            <person name="Saito M.A."/>
            <person name="Schwartz D.C."/>
            <person name="Thamatrakoln K."/>
            <person name="Valentin K."/>
            <person name="Vardi A."/>
            <person name="Wilkerson F.P."/>
            <person name="Rokhsar D.S."/>
        </authorList>
    </citation>
    <scope>NUCLEOTIDE SEQUENCE [LARGE SCALE GENOMIC DNA]</scope>
    <source>
        <strain evidence="2 3">CCMP1335</strain>
    </source>
</reference>
<dbReference type="Proteomes" id="UP000001449">
    <property type="component" value="Chromosome 17"/>
</dbReference>
<dbReference type="HOGENOM" id="CLU_516331_0_0_1"/>
<evidence type="ECO:0008006" key="4">
    <source>
        <dbReference type="Google" id="ProtNLM"/>
    </source>
</evidence>
<dbReference type="AlphaFoldDB" id="B8CE25"/>
<sequence length="528" mass="56784">MNFFSSLVLLVIATAQNTMRPLQAAPTNTINDVISQVLPTPFNGQHVGLAFADINGDGAQDLLLAAGRHWIDQSYALINLGKKYNENGVFVGVRFSEALAVGEPGGYYQIDVAANVNSHRASSSSTSQTTHSVLLVGGTCHYNLTNSFGTCQYGENTPARVLEVTMNSNEGCSIHNPDAECSLEWREVWADPSPEGDRNGGFAYFGDENNDSPSVVLLGQGGIEVFNPVLQSGGETDASTSYVSAYTLQPPPATDPRSDLSRYAGFGAGKLPNPIGGVIAAGRRSDWDKPQLDDGGHIRAINTLLYYEEEEGGYVPKALPSTGEPYHGNTEYSLQSTNYAFADINGDGVQDLLEATFLYHDQLVEGYPLPQRIHFMNENAEITESLVAMEDKQAGRSVTTGQLYSDSRLPDVVFASARGEVDVFANLGVNDETGLFLGLEKRRTLSIGNEGCQIRDVLVVPMDEASCWMGIVCAVACEQPRGEKEPELLGKNHIFYLEGGGKECNANVGDTREWNGALASGKLSQSAA</sequence>
<dbReference type="SUPFAM" id="SSF69318">
    <property type="entry name" value="Integrin alpha N-terminal domain"/>
    <property type="match status" value="1"/>
</dbReference>
<evidence type="ECO:0000313" key="2">
    <source>
        <dbReference type="EMBL" id="EED88196.1"/>
    </source>
</evidence>
<reference evidence="2 3" key="2">
    <citation type="journal article" date="2008" name="Nature">
        <title>The Phaeodactylum genome reveals the evolutionary history of diatom genomes.</title>
        <authorList>
            <person name="Bowler C."/>
            <person name="Allen A.E."/>
            <person name="Badger J.H."/>
            <person name="Grimwood J."/>
            <person name="Jabbari K."/>
            <person name="Kuo A."/>
            <person name="Maheswari U."/>
            <person name="Martens C."/>
            <person name="Maumus F."/>
            <person name="Otillar R.P."/>
            <person name="Rayko E."/>
            <person name="Salamov A."/>
            <person name="Vandepoele K."/>
            <person name="Beszteri B."/>
            <person name="Gruber A."/>
            <person name="Heijde M."/>
            <person name="Katinka M."/>
            <person name="Mock T."/>
            <person name="Valentin K."/>
            <person name="Verret F."/>
            <person name="Berges J.A."/>
            <person name="Brownlee C."/>
            <person name="Cadoret J.P."/>
            <person name="Chiovitti A."/>
            <person name="Choi C.J."/>
            <person name="Coesel S."/>
            <person name="De Martino A."/>
            <person name="Detter J.C."/>
            <person name="Durkin C."/>
            <person name="Falciatore A."/>
            <person name="Fournet J."/>
            <person name="Haruta M."/>
            <person name="Huysman M.J."/>
            <person name="Jenkins B.D."/>
            <person name="Jiroutova K."/>
            <person name="Jorgensen R.E."/>
            <person name="Joubert Y."/>
            <person name="Kaplan A."/>
            <person name="Kroger N."/>
            <person name="Kroth P.G."/>
            <person name="La Roche J."/>
            <person name="Lindquist E."/>
            <person name="Lommer M."/>
            <person name="Martin-Jezequel V."/>
            <person name="Lopez P.J."/>
            <person name="Lucas S."/>
            <person name="Mangogna M."/>
            <person name="McGinnis K."/>
            <person name="Medlin L.K."/>
            <person name="Montsant A."/>
            <person name="Oudot-Le Secq M.P."/>
            <person name="Napoli C."/>
            <person name="Obornik M."/>
            <person name="Parker M.S."/>
            <person name="Petit J.L."/>
            <person name="Porcel B.M."/>
            <person name="Poulsen N."/>
            <person name="Robison M."/>
            <person name="Rychlewski L."/>
            <person name="Rynearson T.A."/>
            <person name="Schmutz J."/>
            <person name="Shapiro H."/>
            <person name="Siaut M."/>
            <person name="Stanley M."/>
            <person name="Sussman M.R."/>
            <person name="Taylor A.R."/>
            <person name="Vardi A."/>
            <person name="von Dassow P."/>
            <person name="Vyverman W."/>
            <person name="Willis A."/>
            <person name="Wyrwicz L.S."/>
            <person name="Rokhsar D.S."/>
            <person name="Weissenbach J."/>
            <person name="Armbrust E.V."/>
            <person name="Green B.R."/>
            <person name="Van de Peer Y."/>
            <person name="Grigoriev I.V."/>
        </authorList>
    </citation>
    <scope>NUCLEOTIDE SEQUENCE [LARGE SCALE GENOMIC DNA]</scope>
    <source>
        <strain evidence="2 3">CCMP1335</strain>
    </source>
</reference>
<dbReference type="InterPro" id="IPR028994">
    <property type="entry name" value="Integrin_alpha_N"/>
</dbReference>
<keyword evidence="1" id="KW-0732">Signal</keyword>
<feature type="signal peptide" evidence="1">
    <location>
        <begin position="1"/>
        <end position="24"/>
    </location>
</feature>
<name>B8CE25_THAPS</name>
<protein>
    <recommendedName>
        <fullName evidence="4">Integrin alpha N-terminal domain-containing protein</fullName>
    </recommendedName>
</protein>
<dbReference type="EMBL" id="CM000651">
    <property type="protein sequence ID" value="EED88196.1"/>
    <property type="molecule type" value="Genomic_DNA"/>
</dbReference>
<dbReference type="KEGG" id="tps:THAPSDRAFT_10624"/>
<evidence type="ECO:0000256" key="1">
    <source>
        <dbReference type="SAM" id="SignalP"/>
    </source>
</evidence>
<dbReference type="InParanoid" id="B8CE25"/>
<evidence type="ECO:0000313" key="3">
    <source>
        <dbReference type="Proteomes" id="UP000001449"/>
    </source>
</evidence>
<dbReference type="RefSeq" id="XP_002294362.1">
    <property type="nucleotide sequence ID" value="XM_002294326.1"/>
</dbReference>
<dbReference type="OMA" id="FATHEGT"/>